<dbReference type="EMBL" id="JABFXE010000286">
    <property type="protein sequence ID" value="NUQ88156.1"/>
    <property type="molecule type" value="Genomic_DNA"/>
</dbReference>
<sequence>MSATLAPSPTAARVAADLTAIREQWGDLLAAIERPPAAEWPPRETRGFLDQGAADDADQEPTEPRLGRLSLTKIGRAS</sequence>
<gene>
    <name evidence="2" type="ORF">HOQ43_06800</name>
</gene>
<comment type="caution">
    <text evidence="2">The sequence shown here is derived from an EMBL/GenBank/DDBJ whole genome shotgun (WGS) entry which is preliminary data.</text>
</comment>
<feature type="non-terminal residue" evidence="2">
    <location>
        <position position="78"/>
    </location>
</feature>
<evidence type="ECO:0000313" key="3">
    <source>
        <dbReference type="Proteomes" id="UP000574690"/>
    </source>
</evidence>
<name>A0A850CA18_9ACTN</name>
<proteinExistence type="predicted"/>
<feature type="region of interest" description="Disordered" evidence="1">
    <location>
        <begin position="33"/>
        <end position="78"/>
    </location>
</feature>
<accession>A0A850CA18</accession>
<dbReference type="Proteomes" id="UP000574690">
    <property type="component" value="Unassembled WGS sequence"/>
</dbReference>
<protein>
    <submittedName>
        <fullName evidence="2">Uncharacterized protein</fullName>
    </submittedName>
</protein>
<evidence type="ECO:0000313" key="2">
    <source>
        <dbReference type="EMBL" id="NUQ88156.1"/>
    </source>
</evidence>
<dbReference type="AlphaFoldDB" id="A0A850CA18"/>
<organism evidence="2 3">
    <name type="scientific">Glycomyces artemisiae</name>
    <dbReference type="NCBI Taxonomy" id="1076443"/>
    <lineage>
        <taxon>Bacteria</taxon>
        <taxon>Bacillati</taxon>
        <taxon>Actinomycetota</taxon>
        <taxon>Actinomycetes</taxon>
        <taxon>Glycomycetales</taxon>
        <taxon>Glycomycetaceae</taxon>
        <taxon>Glycomyces</taxon>
    </lineage>
</organism>
<reference evidence="2 3" key="1">
    <citation type="submission" date="2020-05" db="EMBL/GenBank/DDBJ databases">
        <title>DNA-SIP metagenomic assembled genomes.</title>
        <authorList>
            <person name="Yu J."/>
        </authorList>
    </citation>
    <scope>NUCLEOTIDE SEQUENCE [LARGE SCALE GENOMIC DNA]</scope>
    <source>
        <strain evidence="2">Bin5.27</strain>
    </source>
</reference>
<evidence type="ECO:0000256" key="1">
    <source>
        <dbReference type="SAM" id="MobiDB-lite"/>
    </source>
</evidence>